<dbReference type="PANTHER" id="PTHR42718">
    <property type="entry name" value="MAJOR FACILITATOR SUPERFAMILY MULTIDRUG TRANSPORTER MFSC"/>
    <property type="match status" value="1"/>
</dbReference>
<dbReference type="PANTHER" id="PTHR42718:SF49">
    <property type="entry name" value="EXPORT PROTEIN"/>
    <property type="match status" value="1"/>
</dbReference>
<keyword evidence="10" id="KW-1185">Reference proteome</keyword>
<dbReference type="Gene3D" id="1.20.1720.10">
    <property type="entry name" value="Multidrug resistance protein D"/>
    <property type="match status" value="1"/>
</dbReference>
<evidence type="ECO:0000256" key="3">
    <source>
        <dbReference type="ARBA" id="ARBA00022475"/>
    </source>
</evidence>
<organism evidence="9 10">
    <name type="scientific">Luteipulveratus flavus</name>
    <dbReference type="NCBI Taxonomy" id="3031728"/>
    <lineage>
        <taxon>Bacteria</taxon>
        <taxon>Bacillati</taxon>
        <taxon>Actinomycetota</taxon>
        <taxon>Actinomycetes</taxon>
        <taxon>Micrococcales</taxon>
        <taxon>Dermacoccaceae</taxon>
        <taxon>Luteipulveratus</taxon>
    </lineage>
</organism>
<dbReference type="Gene3D" id="1.20.1250.20">
    <property type="entry name" value="MFS general substrate transporter like domains"/>
    <property type="match status" value="1"/>
</dbReference>
<feature type="transmembrane region" description="Helical" evidence="7">
    <location>
        <begin position="158"/>
        <end position="180"/>
    </location>
</feature>
<feature type="transmembrane region" description="Helical" evidence="7">
    <location>
        <begin position="192"/>
        <end position="211"/>
    </location>
</feature>
<keyword evidence="6 7" id="KW-0472">Membrane</keyword>
<evidence type="ECO:0000256" key="6">
    <source>
        <dbReference type="ARBA" id="ARBA00023136"/>
    </source>
</evidence>
<dbReference type="RefSeq" id="WP_275236548.1">
    <property type="nucleotide sequence ID" value="NZ_JARFJC010000004.1"/>
</dbReference>
<evidence type="ECO:0000256" key="7">
    <source>
        <dbReference type="SAM" id="Phobius"/>
    </source>
</evidence>
<dbReference type="NCBIfam" id="TIGR00711">
    <property type="entry name" value="efflux_EmrB"/>
    <property type="match status" value="1"/>
</dbReference>
<protein>
    <submittedName>
        <fullName evidence="9">MFS transporter</fullName>
    </submittedName>
</protein>
<evidence type="ECO:0000256" key="1">
    <source>
        <dbReference type="ARBA" id="ARBA00004651"/>
    </source>
</evidence>
<evidence type="ECO:0000256" key="5">
    <source>
        <dbReference type="ARBA" id="ARBA00022989"/>
    </source>
</evidence>
<dbReference type="Proteomes" id="UP001528912">
    <property type="component" value="Unassembled WGS sequence"/>
</dbReference>
<accession>A0ABT6CAK3</accession>
<feature type="transmembrane region" description="Helical" evidence="7">
    <location>
        <begin position="468"/>
        <end position="487"/>
    </location>
</feature>
<dbReference type="CDD" id="cd17321">
    <property type="entry name" value="MFS_MMR_MDR_like"/>
    <property type="match status" value="1"/>
</dbReference>
<feature type="transmembrane region" description="Helical" evidence="7">
    <location>
        <begin position="7"/>
        <end position="29"/>
    </location>
</feature>
<feature type="transmembrane region" description="Helical" evidence="7">
    <location>
        <begin position="397"/>
        <end position="416"/>
    </location>
</feature>
<feature type="transmembrane region" description="Helical" evidence="7">
    <location>
        <begin position="297"/>
        <end position="317"/>
    </location>
</feature>
<keyword evidence="5 7" id="KW-1133">Transmembrane helix</keyword>
<dbReference type="InterPro" id="IPR011701">
    <property type="entry name" value="MFS"/>
</dbReference>
<dbReference type="PROSITE" id="PS50850">
    <property type="entry name" value="MFS"/>
    <property type="match status" value="1"/>
</dbReference>
<dbReference type="InterPro" id="IPR020846">
    <property type="entry name" value="MFS_dom"/>
</dbReference>
<comment type="caution">
    <text evidence="9">The sequence shown here is derived from an EMBL/GenBank/DDBJ whole genome shotgun (WGS) entry which is preliminary data.</text>
</comment>
<dbReference type="PRINTS" id="PR01036">
    <property type="entry name" value="TCRTETB"/>
</dbReference>
<proteinExistence type="predicted"/>
<feature type="transmembrane region" description="Helical" evidence="7">
    <location>
        <begin position="352"/>
        <end position="376"/>
    </location>
</feature>
<dbReference type="Pfam" id="PF07690">
    <property type="entry name" value="MFS_1"/>
    <property type="match status" value="1"/>
</dbReference>
<dbReference type="InterPro" id="IPR036259">
    <property type="entry name" value="MFS_trans_sf"/>
</dbReference>
<evidence type="ECO:0000259" key="8">
    <source>
        <dbReference type="PROSITE" id="PS50850"/>
    </source>
</evidence>
<dbReference type="EMBL" id="JAROAV010000028">
    <property type="protein sequence ID" value="MDF8264326.1"/>
    <property type="molecule type" value="Genomic_DNA"/>
</dbReference>
<evidence type="ECO:0000313" key="10">
    <source>
        <dbReference type="Proteomes" id="UP001528912"/>
    </source>
</evidence>
<evidence type="ECO:0000256" key="2">
    <source>
        <dbReference type="ARBA" id="ARBA00022448"/>
    </source>
</evidence>
<dbReference type="SUPFAM" id="SSF103473">
    <property type="entry name" value="MFS general substrate transporter"/>
    <property type="match status" value="1"/>
</dbReference>
<keyword evidence="3" id="KW-1003">Cell membrane</keyword>
<feature type="transmembrane region" description="Helical" evidence="7">
    <location>
        <begin position="324"/>
        <end position="346"/>
    </location>
</feature>
<dbReference type="InterPro" id="IPR004638">
    <property type="entry name" value="EmrB-like"/>
</dbReference>
<feature type="transmembrane region" description="Helical" evidence="7">
    <location>
        <begin position="72"/>
        <end position="91"/>
    </location>
</feature>
<comment type="subcellular location">
    <subcellularLocation>
        <location evidence="1">Cell membrane</location>
        <topology evidence="1">Multi-pass membrane protein</topology>
    </subcellularLocation>
</comment>
<name>A0ABT6CAK3_9MICO</name>
<feature type="domain" description="Major facilitator superfamily (MFS) profile" evidence="8">
    <location>
        <begin position="6"/>
        <end position="491"/>
    </location>
</feature>
<feature type="transmembrane region" description="Helical" evidence="7">
    <location>
        <begin position="130"/>
        <end position="152"/>
    </location>
</feature>
<evidence type="ECO:0000256" key="4">
    <source>
        <dbReference type="ARBA" id="ARBA00022692"/>
    </source>
</evidence>
<reference evidence="9 10" key="1">
    <citation type="submission" date="2023-03" db="EMBL/GenBank/DDBJ databases">
        <title>YIM 133296 draft genome.</title>
        <authorList>
            <person name="Xiong L."/>
        </authorList>
    </citation>
    <scope>NUCLEOTIDE SEQUENCE [LARGE SCALE GENOMIC DNA]</scope>
    <source>
        <strain evidence="9 10">YIM 133296</strain>
    </source>
</reference>
<feature type="transmembrane region" description="Helical" evidence="7">
    <location>
        <begin position="217"/>
        <end position="240"/>
    </location>
</feature>
<evidence type="ECO:0000313" key="9">
    <source>
        <dbReference type="EMBL" id="MDF8264326.1"/>
    </source>
</evidence>
<keyword evidence="2" id="KW-0813">Transport</keyword>
<feature type="transmembrane region" description="Helical" evidence="7">
    <location>
        <begin position="97"/>
        <end position="118"/>
    </location>
</feature>
<feature type="transmembrane region" description="Helical" evidence="7">
    <location>
        <begin position="41"/>
        <end position="60"/>
    </location>
</feature>
<sequence length="508" mass="51389">MRKWLPLTTICIGTLMLLVDVTIVNVALPDMAGDLDTSFTALQWVVDIYALVLAALLMSVGSLADRLGHRRTYVAGLVLFAAASAASGLAGSPGVLVAARGAQGLGAAAMFATTFALLNSSYSGRDRGTAYGMWGAVSGAAAAIGPIAGGLLTEHLSWRWIFFVNLPFALLAVALCFRVLDADTDGRRTPLDVLGMLTFTAFAGTLTYALIRANEDGWGSTSVLALVSVSVLALVAFVALEARLPHPMLDLSLLRSGAFVGALIAGFVLTAGAFAYLTYASIWMQSVLGMSPVEAGLASLPLAVASFVTSASVGRLLHGSRTWLAVGVGIVLTGVGGLAVAAQLGAGADWKALIAGMTISGVGVGLAAPTISSTAMAAVSAARGGMAAGAVNTARQLGFALGIAALGSVFSARIHATLQDRAVPRASDVADLVAGGQSRIALAHAPAEVRGALESAVRLASADGLRTTALVAGFLGVVGGVVAAMLIRPRPQAAPEAEGAQREETLAV</sequence>
<keyword evidence="4 7" id="KW-0812">Transmembrane</keyword>
<feature type="transmembrane region" description="Helical" evidence="7">
    <location>
        <begin position="252"/>
        <end position="277"/>
    </location>
</feature>
<gene>
    <name evidence="9" type="ORF">P4R38_08740</name>
</gene>